<feature type="domain" description="N-acetyltransferase" evidence="1">
    <location>
        <begin position="21"/>
        <end position="181"/>
    </location>
</feature>
<dbReference type="Gene3D" id="3.40.630.30">
    <property type="match status" value="1"/>
</dbReference>
<keyword evidence="2" id="KW-0012">Acyltransferase</keyword>
<sequence length="237" mass="26422">MSSDSMSPAGKQFTQVIYTERLILRRLCATDAEYLLPILSNPDSMQWLNDTVRRRTIQGTQEWIDERLARPGLDTFLVELLSTTQATTTDHQAGKDVNQEGSFREVIGVIGSPDIPRIGYIFHAKYFGKGYATEALKAYMNSYWNRVPPVSSGESGSFDFACAATDVDNTPSRRLLEKCGFSLQRIGKESYDNPSKGGLRDDAVYAIFRPGTHEDGASLLATDEWKDMSVRVTTRTG</sequence>
<evidence type="ECO:0000313" key="2">
    <source>
        <dbReference type="EMBL" id="KAF2237516.1"/>
    </source>
</evidence>
<proteinExistence type="predicted"/>
<dbReference type="GO" id="GO:0016747">
    <property type="term" value="F:acyltransferase activity, transferring groups other than amino-acyl groups"/>
    <property type="evidence" value="ECO:0007669"/>
    <property type="project" value="InterPro"/>
</dbReference>
<dbReference type="PANTHER" id="PTHR43792:SF1">
    <property type="entry name" value="N-ACETYLTRANSFERASE DOMAIN-CONTAINING PROTEIN"/>
    <property type="match status" value="1"/>
</dbReference>
<accession>A0A6A6HHD9</accession>
<reference evidence="2" key="1">
    <citation type="journal article" date="2020" name="Stud. Mycol.">
        <title>101 Dothideomycetes genomes: a test case for predicting lifestyles and emergence of pathogens.</title>
        <authorList>
            <person name="Haridas S."/>
            <person name="Albert R."/>
            <person name="Binder M."/>
            <person name="Bloem J."/>
            <person name="Labutti K."/>
            <person name="Salamov A."/>
            <person name="Andreopoulos B."/>
            <person name="Baker S."/>
            <person name="Barry K."/>
            <person name="Bills G."/>
            <person name="Bluhm B."/>
            <person name="Cannon C."/>
            <person name="Castanera R."/>
            <person name="Culley D."/>
            <person name="Daum C."/>
            <person name="Ezra D."/>
            <person name="Gonzalez J."/>
            <person name="Henrissat B."/>
            <person name="Kuo A."/>
            <person name="Liang C."/>
            <person name="Lipzen A."/>
            <person name="Lutzoni F."/>
            <person name="Magnuson J."/>
            <person name="Mondo S."/>
            <person name="Nolan M."/>
            <person name="Ohm R."/>
            <person name="Pangilinan J."/>
            <person name="Park H.-J."/>
            <person name="Ramirez L."/>
            <person name="Alfaro M."/>
            <person name="Sun H."/>
            <person name="Tritt A."/>
            <person name="Yoshinaga Y."/>
            <person name="Zwiers L.-H."/>
            <person name="Turgeon B."/>
            <person name="Goodwin S."/>
            <person name="Spatafora J."/>
            <person name="Crous P."/>
            <person name="Grigoriev I."/>
        </authorList>
    </citation>
    <scope>NUCLEOTIDE SEQUENCE</scope>
    <source>
        <strain evidence="2">Tuck. ex Michener</strain>
    </source>
</reference>
<dbReference type="Pfam" id="PF13302">
    <property type="entry name" value="Acetyltransf_3"/>
    <property type="match status" value="1"/>
</dbReference>
<dbReference type="PANTHER" id="PTHR43792">
    <property type="entry name" value="GNAT FAMILY, PUTATIVE (AFU_ORTHOLOGUE AFUA_3G00765)-RELATED-RELATED"/>
    <property type="match status" value="1"/>
</dbReference>
<dbReference type="InterPro" id="IPR000182">
    <property type="entry name" value="GNAT_dom"/>
</dbReference>
<dbReference type="InterPro" id="IPR051531">
    <property type="entry name" value="N-acetyltransferase"/>
</dbReference>
<protein>
    <submittedName>
        <fullName evidence="2">Acyl-CoA N-acyltransferase</fullName>
    </submittedName>
</protein>
<organism evidence="2 3">
    <name type="scientific">Viridothelium virens</name>
    <name type="common">Speckled blister lichen</name>
    <name type="synonym">Trypethelium virens</name>
    <dbReference type="NCBI Taxonomy" id="1048519"/>
    <lineage>
        <taxon>Eukaryota</taxon>
        <taxon>Fungi</taxon>
        <taxon>Dikarya</taxon>
        <taxon>Ascomycota</taxon>
        <taxon>Pezizomycotina</taxon>
        <taxon>Dothideomycetes</taxon>
        <taxon>Dothideomycetes incertae sedis</taxon>
        <taxon>Trypetheliales</taxon>
        <taxon>Trypetheliaceae</taxon>
        <taxon>Viridothelium</taxon>
    </lineage>
</organism>
<dbReference type="OrthoDB" id="4072826at2759"/>
<evidence type="ECO:0000259" key="1">
    <source>
        <dbReference type="Pfam" id="PF13302"/>
    </source>
</evidence>
<gene>
    <name evidence="2" type="ORF">EV356DRAFT_530234</name>
</gene>
<dbReference type="InterPro" id="IPR016181">
    <property type="entry name" value="Acyl_CoA_acyltransferase"/>
</dbReference>
<keyword evidence="3" id="KW-1185">Reference proteome</keyword>
<dbReference type="Proteomes" id="UP000800092">
    <property type="component" value="Unassembled WGS sequence"/>
</dbReference>
<name>A0A6A6HHD9_VIRVR</name>
<keyword evidence="2" id="KW-0808">Transferase</keyword>
<dbReference type="AlphaFoldDB" id="A0A6A6HHD9"/>
<dbReference type="SUPFAM" id="SSF55729">
    <property type="entry name" value="Acyl-CoA N-acyltransferases (Nat)"/>
    <property type="match status" value="1"/>
</dbReference>
<dbReference type="EMBL" id="ML991780">
    <property type="protein sequence ID" value="KAF2237516.1"/>
    <property type="molecule type" value="Genomic_DNA"/>
</dbReference>
<evidence type="ECO:0000313" key="3">
    <source>
        <dbReference type="Proteomes" id="UP000800092"/>
    </source>
</evidence>